<gene>
    <name evidence="1" type="ORF">PHYPA_005399</name>
</gene>
<evidence type="ECO:0000313" key="2">
    <source>
        <dbReference type="EnsemblPlants" id="Pp3c3_35210V3.1"/>
    </source>
</evidence>
<reference evidence="2" key="3">
    <citation type="submission" date="2020-12" db="UniProtKB">
        <authorList>
            <consortium name="EnsemblPlants"/>
        </authorList>
    </citation>
    <scope>IDENTIFICATION</scope>
</reference>
<evidence type="ECO:0000313" key="1">
    <source>
        <dbReference type="EMBL" id="PNR58404.1"/>
    </source>
</evidence>
<dbReference type="EMBL" id="ABEU02000003">
    <property type="protein sequence ID" value="PNR58404.1"/>
    <property type="molecule type" value="Genomic_DNA"/>
</dbReference>
<dbReference type="PaxDb" id="3218-PP1S112_174V6.1"/>
<dbReference type="InParanoid" id="A0A2K1KX90"/>
<dbReference type="EnsemblPlants" id="Pp3c3_35210V3.1">
    <property type="protein sequence ID" value="Pp3c3_35210V3.1"/>
    <property type="gene ID" value="Pp3c3_35210"/>
</dbReference>
<dbReference type="Gramene" id="Pp3c3_35210V3.1">
    <property type="protein sequence ID" value="Pp3c3_35210V3.1"/>
    <property type="gene ID" value="Pp3c3_35210"/>
</dbReference>
<name>A0A2K1KX90_PHYPA</name>
<accession>A0A2K1KX90</accession>
<sequence length="85" mass="9362">MTMKIVILLWGAGMAATTVVNFLAASIHGTASNATLTKSLHEALVSRTIYYKQYQCSGPESDHSKCVPLFNKLRVKEATHDMEFS</sequence>
<evidence type="ECO:0000313" key="3">
    <source>
        <dbReference type="Proteomes" id="UP000006727"/>
    </source>
</evidence>
<protein>
    <submittedName>
        <fullName evidence="1 2">Uncharacterized protein</fullName>
    </submittedName>
</protein>
<dbReference type="AlphaFoldDB" id="A0A2K1KX90"/>
<reference evidence="1 3" key="1">
    <citation type="journal article" date="2008" name="Science">
        <title>The Physcomitrella genome reveals evolutionary insights into the conquest of land by plants.</title>
        <authorList>
            <person name="Rensing S."/>
            <person name="Lang D."/>
            <person name="Zimmer A."/>
            <person name="Terry A."/>
            <person name="Salamov A."/>
            <person name="Shapiro H."/>
            <person name="Nishiyama T."/>
            <person name="Perroud P.-F."/>
            <person name="Lindquist E."/>
            <person name="Kamisugi Y."/>
            <person name="Tanahashi T."/>
            <person name="Sakakibara K."/>
            <person name="Fujita T."/>
            <person name="Oishi K."/>
            <person name="Shin-I T."/>
            <person name="Kuroki Y."/>
            <person name="Toyoda A."/>
            <person name="Suzuki Y."/>
            <person name="Hashimoto A."/>
            <person name="Yamaguchi K."/>
            <person name="Sugano A."/>
            <person name="Kohara Y."/>
            <person name="Fujiyama A."/>
            <person name="Anterola A."/>
            <person name="Aoki S."/>
            <person name="Ashton N."/>
            <person name="Barbazuk W.B."/>
            <person name="Barker E."/>
            <person name="Bennetzen J."/>
            <person name="Bezanilla M."/>
            <person name="Blankenship R."/>
            <person name="Cho S.H."/>
            <person name="Dutcher S."/>
            <person name="Estelle M."/>
            <person name="Fawcett J.A."/>
            <person name="Gundlach H."/>
            <person name="Hanada K."/>
            <person name="Heyl A."/>
            <person name="Hicks K.A."/>
            <person name="Hugh J."/>
            <person name="Lohr M."/>
            <person name="Mayer K."/>
            <person name="Melkozernov A."/>
            <person name="Murata T."/>
            <person name="Nelson D."/>
            <person name="Pils B."/>
            <person name="Prigge M."/>
            <person name="Reiss B."/>
            <person name="Renner T."/>
            <person name="Rombauts S."/>
            <person name="Rushton P."/>
            <person name="Sanderfoot A."/>
            <person name="Schween G."/>
            <person name="Shiu S.-H."/>
            <person name="Stueber K."/>
            <person name="Theodoulou F.L."/>
            <person name="Tu H."/>
            <person name="Van de Peer Y."/>
            <person name="Verrier P.J."/>
            <person name="Waters E."/>
            <person name="Wood A."/>
            <person name="Yang L."/>
            <person name="Cove D."/>
            <person name="Cuming A."/>
            <person name="Hasebe M."/>
            <person name="Lucas S."/>
            <person name="Mishler D.B."/>
            <person name="Reski R."/>
            <person name="Grigoriev I."/>
            <person name="Quatrano R.S."/>
            <person name="Boore J.L."/>
        </authorList>
    </citation>
    <scope>NUCLEOTIDE SEQUENCE [LARGE SCALE GENOMIC DNA]</scope>
    <source>
        <strain evidence="2 3">cv. Gransden 2004</strain>
    </source>
</reference>
<dbReference type="Proteomes" id="UP000006727">
    <property type="component" value="Chromosome 3"/>
</dbReference>
<proteinExistence type="predicted"/>
<keyword evidence="3" id="KW-1185">Reference proteome</keyword>
<organism evidence="1">
    <name type="scientific">Physcomitrium patens</name>
    <name type="common">Spreading-leaved earth moss</name>
    <name type="synonym">Physcomitrella patens</name>
    <dbReference type="NCBI Taxonomy" id="3218"/>
    <lineage>
        <taxon>Eukaryota</taxon>
        <taxon>Viridiplantae</taxon>
        <taxon>Streptophyta</taxon>
        <taxon>Embryophyta</taxon>
        <taxon>Bryophyta</taxon>
        <taxon>Bryophytina</taxon>
        <taxon>Bryopsida</taxon>
        <taxon>Funariidae</taxon>
        <taxon>Funariales</taxon>
        <taxon>Funariaceae</taxon>
        <taxon>Physcomitrium</taxon>
    </lineage>
</organism>
<reference evidence="1 3" key="2">
    <citation type="journal article" date="2018" name="Plant J.">
        <title>The Physcomitrella patens chromosome-scale assembly reveals moss genome structure and evolution.</title>
        <authorList>
            <person name="Lang D."/>
            <person name="Ullrich K.K."/>
            <person name="Murat F."/>
            <person name="Fuchs J."/>
            <person name="Jenkins J."/>
            <person name="Haas F.B."/>
            <person name="Piednoel M."/>
            <person name="Gundlach H."/>
            <person name="Van Bel M."/>
            <person name="Meyberg R."/>
            <person name="Vives C."/>
            <person name="Morata J."/>
            <person name="Symeonidi A."/>
            <person name="Hiss M."/>
            <person name="Muchero W."/>
            <person name="Kamisugi Y."/>
            <person name="Saleh O."/>
            <person name="Blanc G."/>
            <person name="Decker E.L."/>
            <person name="van Gessel N."/>
            <person name="Grimwood J."/>
            <person name="Hayes R.D."/>
            <person name="Graham S.W."/>
            <person name="Gunter L.E."/>
            <person name="McDaniel S.F."/>
            <person name="Hoernstein S.N.W."/>
            <person name="Larsson A."/>
            <person name="Li F.W."/>
            <person name="Perroud P.F."/>
            <person name="Phillips J."/>
            <person name="Ranjan P."/>
            <person name="Rokshar D.S."/>
            <person name="Rothfels C.J."/>
            <person name="Schneider L."/>
            <person name="Shu S."/>
            <person name="Stevenson D.W."/>
            <person name="Thummler F."/>
            <person name="Tillich M."/>
            <person name="Villarreal Aguilar J.C."/>
            <person name="Widiez T."/>
            <person name="Wong G.K."/>
            <person name="Wymore A."/>
            <person name="Zhang Y."/>
            <person name="Zimmer A.D."/>
            <person name="Quatrano R.S."/>
            <person name="Mayer K.F.X."/>
            <person name="Goodstein D."/>
            <person name="Casacuberta J.M."/>
            <person name="Vandepoele K."/>
            <person name="Reski R."/>
            <person name="Cuming A.C."/>
            <person name="Tuskan G.A."/>
            <person name="Maumus F."/>
            <person name="Salse J."/>
            <person name="Schmutz J."/>
            <person name="Rensing S.A."/>
        </authorList>
    </citation>
    <scope>NUCLEOTIDE SEQUENCE [LARGE SCALE GENOMIC DNA]</scope>
    <source>
        <strain evidence="2 3">cv. Gransden 2004</strain>
    </source>
</reference>